<protein>
    <submittedName>
        <fullName evidence="2">Uncharacterized protein</fullName>
    </submittedName>
</protein>
<dbReference type="EMBL" id="JXTB01000313">
    <property type="protein sequence ID" value="PON46348.1"/>
    <property type="molecule type" value="Genomic_DNA"/>
</dbReference>
<dbReference type="Proteomes" id="UP000237105">
    <property type="component" value="Unassembled WGS sequence"/>
</dbReference>
<dbReference type="AlphaFoldDB" id="A0A2P5BC39"/>
<reference evidence="3" key="1">
    <citation type="submission" date="2016-06" db="EMBL/GenBank/DDBJ databases">
        <title>Parallel loss of symbiosis genes in relatives of nitrogen-fixing non-legume Parasponia.</title>
        <authorList>
            <person name="Van Velzen R."/>
            <person name="Holmer R."/>
            <person name="Bu F."/>
            <person name="Rutten L."/>
            <person name="Van Zeijl A."/>
            <person name="Liu W."/>
            <person name="Santuari L."/>
            <person name="Cao Q."/>
            <person name="Sharma T."/>
            <person name="Shen D."/>
            <person name="Roswanjaya Y."/>
            <person name="Wardhani T."/>
            <person name="Kalhor M.S."/>
            <person name="Jansen J."/>
            <person name="Van den Hoogen J."/>
            <person name="Gungor B."/>
            <person name="Hartog M."/>
            <person name="Hontelez J."/>
            <person name="Verver J."/>
            <person name="Yang W.-C."/>
            <person name="Schijlen E."/>
            <person name="Repin R."/>
            <person name="Schilthuizen M."/>
            <person name="Schranz E."/>
            <person name="Heidstra R."/>
            <person name="Miyata K."/>
            <person name="Fedorova E."/>
            <person name="Kohlen W."/>
            <person name="Bisseling T."/>
            <person name="Smit S."/>
            <person name="Geurts R."/>
        </authorList>
    </citation>
    <scope>NUCLEOTIDE SEQUENCE [LARGE SCALE GENOMIC DNA]</scope>
    <source>
        <strain evidence="3">cv. WU1-14</strain>
    </source>
</reference>
<feature type="region of interest" description="Disordered" evidence="1">
    <location>
        <begin position="1"/>
        <end position="25"/>
    </location>
</feature>
<feature type="compositionally biased region" description="Low complexity" evidence="1">
    <location>
        <begin position="9"/>
        <end position="21"/>
    </location>
</feature>
<name>A0A2P5BC39_PARAD</name>
<evidence type="ECO:0000313" key="2">
    <source>
        <dbReference type="EMBL" id="PON46348.1"/>
    </source>
</evidence>
<gene>
    <name evidence="2" type="ORF">PanWU01x14_252350</name>
</gene>
<proteinExistence type="predicted"/>
<comment type="caution">
    <text evidence="2">The sequence shown here is derived from an EMBL/GenBank/DDBJ whole genome shotgun (WGS) entry which is preliminary data.</text>
</comment>
<accession>A0A2P5BC39</accession>
<evidence type="ECO:0000256" key="1">
    <source>
        <dbReference type="SAM" id="MobiDB-lite"/>
    </source>
</evidence>
<keyword evidence="3" id="KW-1185">Reference proteome</keyword>
<organism evidence="2 3">
    <name type="scientific">Parasponia andersonii</name>
    <name type="common">Sponia andersonii</name>
    <dbReference type="NCBI Taxonomy" id="3476"/>
    <lineage>
        <taxon>Eukaryota</taxon>
        <taxon>Viridiplantae</taxon>
        <taxon>Streptophyta</taxon>
        <taxon>Embryophyta</taxon>
        <taxon>Tracheophyta</taxon>
        <taxon>Spermatophyta</taxon>
        <taxon>Magnoliopsida</taxon>
        <taxon>eudicotyledons</taxon>
        <taxon>Gunneridae</taxon>
        <taxon>Pentapetalae</taxon>
        <taxon>rosids</taxon>
        <taxon>fabids</taxon>
        <taxon>Rosales</taxon>
        <taxon>Cannabaceae</taxon>
        <taxon>Parasponia</taxon>
    </lineage>
</organism>
<sequence>MECPGGTGTAAAATSLEETTGVEPTGFCTKKKKRKQKQY</sequence>
<evidence type="ECO:0000313" key="3">
    <source>
        <dbReference type="Proteomes" id="UP000237105"/>
    </source>
</evidence>